<protein>
    <recommendedName>
        <fullName evidence="4">Transmembrane protein</fullName>
    </recommendedName>
</protein>
<name>A0AAD6T0E7_9AGAR</name>
<keyword evidence="1" id="KW-1133">Transmembrane helix</keyword>
<proteinExistence type="predicted"/>
<dbReference type="Proteomes" id="UP001218188">
    <property type="component" value="Unassembled WGS sequence"/>
</dbReference>
<feature type="non-terminal residue" evidence="2">
    <location>
        <position position="1"/>
    </location>
</feature>
<organism evidence="2 3">
    <name type="scientific">Mycena alexandri</name>
    <dbReference type="NCBI Taxonomy" id="1745969"/>
    <lineage>
        <taxon>Eukaryota</taxon>
        <taxon>Fungi</taxon>
        <taxon>Dikarya</taxon>
        <taxon>Basidiomycota</taxon>
        <taxon>Agaricomycotina</taxon>
        <taxon>Agaricomycetes</taxon>
        <taxon>Agaricomycetidae</taxon>
        <taxon>Agaricales</taxon>
        <taxon>Marasmiineae</taxon>
        <taxon>Mycenaceae</taxon>
        <taxon>Mycena</taxon>
    </lineage>
</organism>
<evidence type="ECO:0000313" key="2">
    <source>
        <dbReference type="EMBL" id="KAJ7037064.1"/>
    </source>
</evidence>
<sequence length="196" mass="21383">GYGVLTCLIAGNICGAVIGRRSFGGELNVQSGYYVMGLMIVVAGATGLFWVKRDTRRHRKWMMRMVVYFGAAITARLISLAAASIITIIGTYFTVWTCDQVLSLLGDSHTAFPECAVPGIDTAHTWVAVHASVHDGPLYTASALRAVHGMGLWIGLLIHALAVEFYLQKTDALNQVRLEYALEPLDFSEDSEKAPY</sequence>
<keyword evidence="1" id="KW-0472">Membrane</keyword>
<evidence type="ECO:0008006" key="4">
    <source>
        <dbReference type="Google" id="ProtNLM"/>
    </source>
</evidence>
<feature type="transmembrane region" description="Helical" evidence="1">
    <location>
        <begin position="146"/>
        <end position="167"/>
    </location>
</feature>
<feature type="transmembrane region" description="Helical" evidence="1">
    <location>
        <begin position="66"/>
        <end position="95"/>
    </location>
</feature>
<dbReference type="EMBL" id="JARJCM010000039">
    <property type="protein sequence ID" value="KAJ7037064.1"/>
    <property type="molecule type" value="Genomic_DNA"/>
</dbReference>
<dbReference type="AlphaFoldDB" id="A0AAD6T0E7"/>
<accession>A0AAD6T0E7</accession>
<feature type="transmembrane region" description="Helical" evidence="1">
    <location>
        <begin position="31"/>
        <end position="51"/>
    </location>
</feature>
<gene>
    <name evidence="2" type="ORF">C8F04DRAFT_953085</name>
</gene>
<evidence type="ECO:0000313" key="3">
    <source>
        <dbReference type="Proteomes" id="UP001218188"/>
    </source>
</evidence>
<comment type="caution">
    <text evidence="2">The sequence shown here is derived from an EMBL/GenBank/DDBJ whole genome shotgun (WGS) entry which is preliminary data.</text>
</comment>
<evidence type="ECO:0000256" key="1">
    <source>
        <dbReference type="SAM" id="Phobius"/>
    </source>
</evidence>
<keyword evidence="3" id="KW-1185">Reference proteome</keyword>
<keyword evidence="1" id="KW-0812">Transmembrane</keyword>
<reference evidence="2" key="1">
    <citation type="submission" date="2023-03" db="EMBL/GenBank/DDBJ databases">
        <title>Massive genome expansion in bonnet fungi (Mycena s.s.) driven by repeated elements and novel gene families across ecological guilds.</title>
        <authorList>
            <consortium name="Lawrence Berkeley National Laboratory"/>
            <person name="Harder C.B."/>
            <person name="Miyauchi S."/>
            <person name="Viragh M."/>
            <person name="Kuo A."/>
            <person name="Thoen E."/>
            <person name="Andreopoulos B."/>
            <person name="Lu D."/>
            <person name="Skrede I."/>
            <person name="Drula E."/>
            <person name="Henrissat B."/>
            <person name="Morin E."/>
            <person name="Kohler A."/>
            <person name="Barry K."/>
            <person name="LaButti K."/>
            <person name="Morin E."/>
            <person name="Salamov A."/>
            <person name="Lipzen A."/>
            <person name="Mereny Z."/>
            <person name="Hegedus B."/>
            <person name="Baldrian P."/>
            <person name="Stursova M."/>
            <person name="Weitz H."/>
            <person name="Taylor A."/>
            <person name="Grigoriev I.V."/>
            <person name="Nagy L.G."/>
            <person name="Martin F."/>
            <person name="Kauserud H."/>
        </authorList>
    </citation>
    <scope>NUCLEOTIDE SEQUENCE</scope>
    <source>
        <strain evidence="2">CBHHK200</strain>
    </source>
</reference>